<dbReference type="Pfam" id="PF03266">
    <property type="entry name" value="NTPase_1"/>
    <property type="match status" value="1"/>
</dbReference>
<reference evidence="1 2" key="1">
    <citation type="submission" date="2024-04" db="EMBL/GenBank/DDBJ databases">
        <title>Tritrichomonas musculus Genome.</title>
        <authorList>
            <person name="Alves-Ferreira E."/>
            <person name="Grigg M."/>
            <person name="Lorenzi H."/>
            <person name="Galac M."/>
        </authorList>
    </citation>
    <scope>NUCLEOTIDE SEQUENCE [LARGE SCALE GENOMIC DNA]</scope>
    <source>
        <strain evidence="1 2">EAF2021</strain>
    </source>
</reference>
<accession>A0ABR2KH17</accession>
<evidence type="ECO:0000313" key="1">
    <source>
        <dbReference type="EMBL" id="KAK8889325.1"/>
    </source>
</evidence>
<protein>
    <recommendedName>
        <fullName evidence="3">ATPase AAA-type core domain-containing protein</fullName>
    </recommendedName>
</protein>
<name>A0ABR2KH17_9EUKA</name>
<keyword evidence="2" id="KW-1185">Reference proteome</keyword>
<gene>
    <name evidence="1" type="ORF">M9Y10_034071</name>
</gene>
<comment type="caution">
    <text evidence="1">The sequence shown here is derived from an EMBL/GenBank/DDBJ whole genome shotgun (WGS) entry which is preliminary data.</text>
</comment>
<dbReference type="SUPFAM" id="SSF52540">
    <property type="entry name" value="P-loop containing nucleoside triphosphate hydrolases"/>
    <property type="match status" value="1"/>
</dbReference>
<evidence type="ECO:0008006" key="3">
    <source>
        <dbReference type="Google" id="ProtNLM"/>
    </source>
</evidence>
<dbReference type="EMBL" id="JAPFFF010000005">
    <property type="protein sequence ID" value="KAK8889325.1"/>
    <property type="molecule type" value="Genomic_DNA"/>
</dbReference>
<dbReference type="Gene3D" id="3.40.50.300">
    <property type="entry name" value="P-loop containing nucleotide triphosphate hydrolases"/>
    <property type="match status" value="1"/>
</dbReference>
<proteinExistence type="predicted"/>
<evidence type="ECO:0000313" key="2">
    <source>
        <dbReference type="Proteomes" id="UP001470230"/>
    </source>
</evidence>
<dbReference type="InterPro" id="IPR027417">
    <property type="entry name" value="P-loop_NTPase"/>
</dbReference>
<dbReference type="Proteomes" id="UP001470230">
    <property type="component" value="Unassembled WGS sequence"/>
</dbReference>
<dbReference type="InterPro" id="IPR004948">
    <property type="entry name" value="Nuc-triphosphatase_THEP1"/>
</dbReference>
<sequence>MSQSHFIVIGPIQSGKTTFINQFLKLLKNDIPRIGFIEECIYKNQERIGYDLILSINESKYQFPFVRLKERITPDDPNMFKFDNNTIVSVKNLIDNNVKFNKSPLIYFDEYGRIESKGLGLFSSMKSIINQVNSQNIPYTTIFTTRKQNLDFLLNNCKKDFSFTSDPNILTLPSNEESKELFIKKINESLVK</sequence>
<organism evidence="1 2">
    <name type="scientific">Tritrichomonas musculus</name>
    <dbReference type="NCBI Taxonomy" id="1915356"/>
    <lineage>
        <taxon>Eukaryota</taxon>
        <taxon>Metamonada</taxon>
        <taxon>Parabasalia</taxon>
        <taxon>Tritrichomonadida</taxon>
        <taxon>Tritrichomonadidae</taxon>
        <taxon>Tritrichomonas</taxon>
    </lineage>
</organism>